<evidence type="ECO:0000256" key="7">
    <source>
        <dbReference type="ARBA" id="ARBA00022679"/>
    </source>
</evidence>
<dbReference type="PANTHER" id="PTHR11579:SF0">
    <property type="entry name" value="PROTEIN-L-ISOASPARTATE(D-ASPARTATE) O-METHYLTRANSFERASE"/>
    <property type="match status" value="1"/>
</dbReference>
<dbReference type="PANTHER" id="PTHR11579">
    <property type="entry name" value="PROTEIN-L-ISOASPARTATE O-METHYLTRANSFERASE"/>
    <property type="match status" value="1"/>
</dbReference>
<proteinExistence type="inferred from homology"/>
<dbReference type="Gene3D" id="3.40.50.150">
    <property type="entry name" value="Vaccinia Virus protein VP39"/>
    <property type="match status" value="1"/>
</dbReference>
<dbReference type="InterPro" id="IPR000682">
    <property type="entry name" value="PCMT"/>
</dbReference>
<evidence type="ECO:0000256" key="8">
    <source>
        <dbReference type="ARBA" id="ARBA00022691"/>
    </source>
</evidence>
<evidence type="ECO:0000313" key="13">
    <source>
        <dbReference type="Proteomes" id="UP000185511"/>
    </source>
</evidence>
<evidence type="ECO:0000256" key="11">
    <source>
        <dbReference type="ARBA" id="ARBA00031350"/>
    </source>
</evidence>
<protein>
    <recommendedName>
        <fullName evidence="4">Protein-L-isoaspartate O-methyltransferase</fullName>
        <ecNumber evidence="3">2.1.1.77</ecNumber>
    </recommendedName>
    <alternativeName>
        <fullName evidence="11">L-isoaspartyl protein carboxyl methyltransferase</fullName>
    </alternativeName>
    <alternativeName>
        <fullName evidence="9">Protein L-isoaspartyl methyltransferase</fullName>
    </alternativeName>
    <alternativeName>
        <fullName evidence="10">Protein-beta-aspartate methyltransferase</fullName>
    </alternativeName>
</protein>
<dbReference type="GO" id="GO:0004719">
    <property type="term" value="F:protein-L-isoaspartate (D-aspartate) O-methyltransferase activity"/>
    <property type="evidence" value="ECO:0007669"/>
    <property type="project" value="UniProtKB-EC"/>
</dbReference>
<evidence type="ECO:0000256" key="6">
    <source>
        <dbReference type="ARBA" id="ARBA00022603"/>
    </source>
</evidence>
<dbReference type="CDD" id="cd02440">
    <property type="entry name" value="AdoMet_MTases"/>
    <property type="match status" value="1"/>
</dbReference>
<dbReference type="RefSeq" id="WP_075742127.1">
    <property type="nucleotide sequence ID" value="NZ_CP016076.1"/>
</dbReference>
<evidence type="ECO:0000256" key="1">
    <source>
        <dbReference type="ARBA" id="ARBA00004496"/>
    </source>
</evidence>
<dbReference type="Pfam" id="PF01135">
    <property type="entry name" value="PCMT"/>
    <property type="match status" value="1"/>
</dbReference>
<evidence type="ECO:0000256" key="9">
    <source>
        <dbReference type="ARBA" id="ARBA00030757"/>
    </source>
</evidence>
<dbReference type="SUPFAM" id="SSF53335">
    <property type="entry name" value="S-adenosyl-L-methionine-dependent methyltransferases"/>
    <property type="match status" value="1"/>
</dbReference>
<dbReference type="Proteomes" id="UP000185511">
    <property type="component" value="Chromosome"/>
</dbReference>
<comment type="similarity">
    <text evidence="2">Belongs to the methyltransferase superfamily. L-isoaspartyl/D-aspartyl protein methyltransferase family.</text>
</comment>
<dbReference type="AlphaFoldDB" id="A0AAC9LHS9"/>
<keyword evidence="5" id="KW-0963">Cytoplasm</keyword>
<keyword evidence="13" id="KW-1185">Reference proteome</keyword>
<evidence type="ECO:0000313" key="12">
    <source>
        <dbReference type="EMBL" id="APU16615.1"/>
    </source>
</evidence>
<dbReference type="GO" id="GO:0005737">
    <property type="term" value="C:cytoplasm"/>
    <property type="evidence" value="ECO:0007669"/>
    <property type="project" value="UniProtKB-SubCell"/>
</dbReference>
<name>A0AAC9LHS9_9PSEU</name>
<keyword evidence="6" id="KW-0489">Methyltransferase</keyword>
<evidence type="ECO:0000256" key="2">
    <source>
        <dbReference type="ARBA" id="ARBA00005369"/>
    </source>
</evidence>
<keyword evidence="8" id="KW-0949">S-adenosyl-L-methionine</keyword>
<keyword evidence="7" id="KW-0808">Transferase</keyword>
<dbReference type="InterPro" id="IPR029063">
    <property type="entry name" value="SAM-dependent_MTases_sf"/>
</dbReference>
<evidence type="ECO:0000256" key="3">
    <source>
        <dbReference type="ARBA" id="ARBA00011890"/>
    </source>
</evidence>
<dbReference type="KEGG" id="acad:UA74_22985"/>
<sequence length="401" mass="43055">MTTSSNATGLHAVVDWPVRAAALAEELAAVGKLASAAWRAAVESVPRHMFVPSFYVRRDGRMVAVTAADPATRTEWSEQVYANTALVTKIGQDEAGGPPMFLSSSSTPGLMTRMLEALDVRDGARVLEIGTGTGYHAALLCHRLGDEQVFSVDVEPDLVDTARARLAELGYRPTLVAGDGAAGLVAHAPFDRVIATCSVPAIPLPWVEQTRSGGVILADVRVGLAAGNLVRLTRTAPDRAEGMFDAGQAAFMELRHAPGAGERMSYARRSDDLPVTRSVTTLDPRTPWSNPVVWFLTALRIGGHYRLGYAGVDSRNGPDAVSITTPDGSRAEITLAVIDGEHIVAESGPVRLWQHLEHAHRQWEQAGRPSWPRLGLTVTTDHQSVYVDEPGNRLAVLTGRQ</sequence>
<dbReference type="EMBL" id="CP016076">
    <property type="protein sequence ID" value="APU16615.1"/>
    <property type="molecule type" value="Genomic_DNA"/>
</dbReference>
<organism evidence="12 13">
    <name type="scientific">Actinoalloteichus fjordicus</name>
    <dbReference type="NCBI Taxonomy" id="1612552"/>
    <lineage>
        <taxon>Bacteria</taxon>
        <taxon>Bacillati</taxon>
        <taxon>Actinomycetota</taxon>
        <taxon>Actinomycetes</taxon>
        <taxon>Pseudonocardiales</taxon>
        <taxon>Pseudonocardiaceae</taxon>
        <taxon>Actinoalloteichus</taxon>
    </lineage>
</organism>
<dbReference type="EC" id="2.1.1.77" evidence="3"/>
<evidence type="ECO:0000256" key="4">
    <source>
        <dbReference type="ARBA" id="ARBA00013346"/>
    </source>
</evidence>
<evidence type="ECO:0000256" key="10">
    <source>
        <dbReference type="ARBA" id="ARBA00031323"/>
    </source>
</evidence>
<dbReference type="GO" id="GO:0032259">
    <property type="term" value="P:methylation"/>
    <property type="evidence" value="ECO:0007669"/>
    <property type="project" value="UniProtKB-KW"/>
</dbReference>
<accession>A0AAC9LHS9</accession>
<reference evidence="13" key="1">
    <citation type="submission" date="2016-06" db="EMBL/GenBank/DDBJ databases">
        <title>Complete genome sequence of Actinoalloteichus fjordicus DSM 46855 (=ADI127-17), type strain of the new species Actinoalloteichus fjordicus.</title>
        <authorList>
            <person name="Ruckert C."/>
            <person name="Nouioui I."/>
            <person name="Willmese J."/>
            <person name="van Wezel G."/>
            <person name="Klenk H.-P."/>
            <person name="Kalinowski J."/>
            <person name="Zotchev S.B."/>
        </authorList>
    </citation>
    <scope>NUCLEOTIDE SEQUENCE [LARGE SCALE GENOMIC DNA]</scope>
    <source>
        <strain evidence="13">ADI127-7</strain>
    </source>
</reference>
<evidence type="ECO:0000256" key="5">
    <source>
        <dbReference type="ARBA" id="ARBA00022490"/>
    </source>
</evidence>
<comment type="subcellular location">
    <subcellularLocation>
        <location evidence="1">Cytoplasm</location>
    </subcellularLocation>
</comment>
<gene>
    <name evidence="12" type="ORF">UA74_22985</name>
</gene>